<protein>
    <submittedName>
        <fullName evidence="1">Uncharacterized protein</fullName>
    </submittedName>
</protein>
<evidence type="ECO:0000313" key="2">
    <source>
        <dbReference type="Proteomes" id="UP000192578"/>
    </source>
</evidence>
<dbReference type="EMBL" id="MTYJ01000144">
    <property type="protein sequence ID" value="OQV12450.1"/>
    <property type="molecule type" value="Genomic_DNA"/>
</dbReference>
<keyword evidence="2" id="KW-1185">Reference proteome</keyword>
<gene>
    <name evidence="1" type="ORF">BV898_13250</name>
</gene>
<proteinExistence type="predicted"/>
<organism evidence="1 2">
    <name type="scientific">Hypsibius exemplaris</name>
    <name type="common">Freshwater tardigrade</name>
    <dbReference type="NCBI Taxonomy" id="2072580"/>
    <lineage>
        <taxon>Eukaryota</taxon>
        <taxon>Metazoa</taxon>
        <taxon>Ecdysozoa</taxon>
        <taxon>Tardigrada</taxon>
        <taxon>Eutardigrada</taxon>
        <taxon>Parachela</taxon>
        <taxon>Hypsibioidea</taxon>
        <taxon>Hypsibiidae</taxon>
        <taxon>Hypsibius</taxon>
    </lineage>
</organism>
<reference evidence="2" key="1">
    <citation type="submission" date="2017-01" db="EMBL/GenBank/DDBJ databases">
        <title>Comparative genomics of anhydrobiosis in the tardigrade Hypsibius dujardini.</title>
        <authorList>
            <person name="Yoshida Y."/>
            <person name="Koutsovoulos G."/>
            <person name="Laetsch D."/>
            <person name="Stevens L."/>
            <person name="Kumar S."/>
            <person name="Horikawa D."/>
            <person name="Ishino K."/>
            <person name="Komine S."/>
            <person name="Tomita M."/>
            <person name="Blaxter M."/>
            <person name="Arakawa K."/>
        </authorList>
    </citation>
    <scope>NUCLEOTIDE SEQUENCE [LARGE SCALE GENOMIC DNA]</scope>
    <source>
        <strain evidence="2">Z151</strain>
    </source>
</reference>
<accession>A0A1W0WB97</accession>
<comment type="caution">
    <text evidence="1">The sequence shown here is derived from an EMBL/GenBank/DDBJ whole genome shotgun (WGS) entry which is preliminary data.</text>
</comment>
<dbReference type="Proteomes" id="UP000192578">
    <property type="component" value="Unassembled WGS sequence"/>
</dbReference>
<evidence type="ECO:0000313" key="1">
    <source>
        <dbReference type="EMBL" id="OQV12450.1"/>
    </source>
</evidence>
<name>A0A1W0WB97_HYPEX</name>
<sequence>MNPLINLKWAGCCCLLVTILPVSFATLRYYGTYITYGSGDTMINTYHAQGGPNWPRVKWNVECLDGEAMVGVLNWVDDFQGLNLVWCKFMFPLKEPSNGMYPYYSGCHARNLTNEPTCYDPQNHAATVNTFITGMWNQNWYWYLFFTVQPYKCCKTPPGYYIDYVSCYYVSTHDVFFEYYDNLFHFIVYCAQGFVMTGTIRKTNQYSREPALDWIQCCRVGLGRPFAMAPPVVYSKSGAAAYYAPQGSSMISPVSAAYQAQYRSDYGAINATYQENVRQIGSRSSVRDRRADRKLAREVNSRENRPELFHARMEQRVLRPGTKEFRAIQKAYDESNDVESLRRRFREAL</sequence>
<dbReference type="AlphaFoldDB" id="A0A1W0WB97"/>